<feature type="signal peptide" evidence="1">
    <location>
        <begin position="1"/>
        <end position="21"/>
    </location>
</feature>
<reference evidence="2" key="1">
    <citation type="submission" date="2023-01" db="EMBL/GenBank/DDBJ databases">
        <title>Genome assembly of the deep-sea coral Lophelia pertusa.</title>
        <authorList>
            <person name="Herrera S."/>
            <person name="Cordes E."/>
        </authorList>
    </citation>
    <scope>NUCLEOTIDE SEQUENCE</scope>
    <source>
        <strain evidence="2">USNM1676648</strain>
        <tissue evidence="2">Polyp</tissue>
    </source>
</reference>
<dbReference type="EMBL" id="MU826368">
    <property type="protein sequence ID" value="KAJ7378239.1"/>
    <property type="molecule type" value="Genomic_DNA"/>
</dbReference>
<proteinExistence type="predicted"/>
<organism evidence="2 3">
    <name type="scientific">Desmophyllum pertusum</name>
    <dbReference type="NCBI Taxonomy" id="174260"/>
    <lineage>
        <taxon>Eukaryota</taxon>
        <taxon>Metazoa</taxon>
        <taxon>Cnidaria</taxon>
        <taxon>Anthozoa</taxon>
        <taxon>Hexacorallia</taxon>
        <taxon>Scleractinia</taxon>
        <taxon>Caryophylliina</taxon>
        <taxon>Caryophylliidae</taxon>
        <taxon>Desmophyllum</taxon>
    </lineage>
</organism>
<evidence type="ECO:0008006" key="4">
    <source>
        <dbReference type="Google" id="ProtNLM"/>
    </source>
</evidence>
<accession>A0A9X0CYK6</accession>
<comment type="caution">
    <text evidence="2">The sequence shown here is derived from an EMBL/GenBank/DDBJ whole genome shotgun (WGS) entry which is preliminary data.</text>
</comment>
<keyword evidence="1" id="KW-0732">Signal</keyword>
<name>A0A9X0CYK6_9CNID</name>
<evidence type="ECO:0000313" key="2">
    <source>
        <dbReference type="EMBL" id="KAJ7378239.1"/>
    </source>
</evidence>
<feature type="chain" id="PRO_5040739666" description="Sodefrin-like factor" evidence="1">
    <location>
        <begin position="22"/>
        <end position="139"/>
    </location>
</feature>
<dbReference type="AlphaFoldDB" id="A0A9X0CYK6"/>
<sequence length="139" mass="15800">MLVKVIFLLGLAFLMLDNGEAFRCPMCKSDVSLEKCFTGETEMTDCDPSTSMCVALYRGNPRSRDWQPENVYFLECDNSLYYYKEYCTELQLADGEVCKVASCEISGCMPDLGQIRRDHGFSNARIKRLVVKGTQHLLL</sequence>
<evidence type="ECO:0000256" key="1">
    <source>
        <dbReference type="SAM" id="SignalP"/>
    </source>
</evidence>
<keyword evidence="3" id="KW-1185">Reference proteome</keyword>
<protein>
    <recommendedName>
        <fullName evidence="4">Sodefrin-like factor</fullName>
    </recommendedName>
</protein>
<evidence type="ECO:0000313" key="3">
    <source>
        <dbReference type="Proteomes" id="UP001163046"/>
    </source>
</evidence>
<gene>
    <name evidence="2" type="ORF">OS493_024188</name>
</gene>
<dbReference type="Proteomes" id="UP001163046">
    <property type="component" value="Unassembled WGS sequence"/>
</dbReference>